<reference evidence="2" key="1">
    <citation type="submission" date="2022-08" db="EMBL/GenBank/DDBJ databases">
        <authorList>
            <consortium name="DOE Joint Genome Institute"/>
            <person name="Min B."/>
            <person name="Riley R."/>
            <person name="Sierra-Patev S."/>
            <person name="Naranjo-Ortiz M."/>
            <person name="Looney B."/>
            <person name="Konkel Z."/>
            <person name="Slot J.C."/>
            <person name="Sakamoto Y."/>
            <person name="Steenwyk J.L."/>
            <person name="Rokas A."/>
            <person name="Carro J."/>
            <person name="Camarero S."/>
            <person name="Ferreira P."/>
            <person name="Molpeceres G."/>
            <person name="Ruiz-Duenas F.J."/>
            <person name="Serrano A."/>
            <person name="Henrissat B."/>
            <person name="Drula E."/>
            <person name="Hughes K.W."/>
            <person name="Mata J.L."/>
            <person name="Ishikawa N.K."/>
            <person name="Vargas-Isla R."/>
            <person name="Ushijima S."/>
            <person name="Smith C.A."/>
            <person name="Ahrendt S."/>
            <person name="Andreopoulos W."/>
            <person name="He G."/>
            <person name="Labutti K."/>
            <person name="Lipzen A."/>
            <person name="Ng V."/>
            <person name="Sandor L."/>
            <person name="Barry K."/>
            <person name="Martinez A.T."/>
            <person name="Xiao Y."/>
            <person name="Gibbons J.G."/>
            <person name="Terashima K."/>
            <person name="Hibbett D.S."/>
            <person name="Grigoriev I.V."/>
        </authorList>
    </citation>
    <scope>NUCLEOTIDE SEQUENCE</scope>
    <source>
        <strain evidence="2">Sp2 HRB7682 ss15</strain>
    </source>
</reference>
<comment type="caution">
    <text evidence="2">The sequence shown here is derived from an EMBL/GenBank/DDBJ whole genome shotgun (WGS) entry which is preliminary data.</text>
</comment>
<protein>
    <recommendedName>
        <fullName evidence="1">F-box domain-containing protein</fullName>
    </recommendedName>
</protein>
<proteinExistence type="predicted"/>
<dbReference type="Pfam" id="PF00646">
    <property type="entry name" value="F-box"/>
    <property type="match status" value="1"/>
</dbReference>
<evidence type="ECO:0000313" key="3">
    <source>
        <dbReference type="Proteomes" id="UP001150238"/>
    </source>
</evidence>
<dbReference type="InterPro" id="IPR001810">
    <property type="entry name" value="F-box_dom"/>
</dbReference>
<dbReference type="CDD" id="cd09917">
    <property type="entry name" value="F-box_SF"/>
    <property type="match status" value="1"/>
</dbReference>
<name>A0A9W9DEB6_9AGAR</name>
<accession>A0A9W9DEB6</accession>
<evidence type="ECO:0000259" key="1">
    <source>
        <dbReference type="PROSITE" id="PS50181"/>
    </source>
</evidence>
<reference evidence="2" key="2">
    <citation type="journal article" date="2023" name="Proc. Natl. Acad. Sci. U.S.A.">
        <title>A global phylogenomic analysis of the shiitake genus Lentinula.</title>
        <authorList>
            <person name="Sierra-Patev S."/>
            <person name="Min B."/>
            <person name="Naranjo-Ortiz M."/>
            <person name="Looney B."/>
            <person name="Konkel Z."/>
            <person name="Slot J.C."/>
            <person name="Sakamoto Y."/>
            <person name="Steenwyk J.L."/>
            <person name="Rokas A."/>
            <person name="Carro J."/>
            <person name="Camarero S."/>
            <person name="Ferreira P."/>
            <person name="Molpeceres G."/>
            <person name="Ruiz-Duenas F.J."/>
            <person name="Serrano A."/>
            <person name="Henrissat B."/>
            <person name="Drula E."/>
            <person name="Hughes K.W."/>
            <person name="Mata J.L."/>
            <person name="Ishikawa N.K."/>
            <person name="Vargas-Isla R."/>
            <person name="Ushijima S."/>
            <person name="Smith C.A."/>
            <person name="Donoghue J."/>
            <person name="Ahrendt S."/>
            <person name="Andreopoulos W."/>
            <person name="He G."/>
            <person name="LaButti K."/>
            <person name="Lipzen A."/>
            <person name="Ng V."/>
            <person name="Riley R."/>
            <person name="Sandor L."/>
            <person name="Barry K."/>
            <person name="Martinez A.T."/>
            <person name="Xiao Y."/>
            <person name="Gibbons J.G."/>
            <person name="Terashima K."/>
            <person name="Grigoriev I.V."/>
            <person name="Hibbett D."/>
        </authorList>
    </citation>
    <scope>NUCLEOTIDE SEQUENCE</scope>
    <source>
        <strain evidence="2">Sp2 HRB7682 ss15</strain>
    </source>
</reference>
<evidence type="ECO:0000313" key="2">
    <source>
        <dbReference type="EMBL" id="KAJ4465944.1"/>
    </source>
</evidence>
<dbReference type="EMBL" id="JANVFS010000047">
    <property type="protein sequence ID" value="KAJ4465944.1"/>
    <property type="molecule type" value="Genomic_DNA"/>
</dbReference>
<dbReference type="SUPFAM" id="SSF81383">
    <property type="entry name" value="F-box domain"/>
    <property type="match status" value="1"/>
</dbReference>
<dbReference type="Proteomes" id="UP001150238">
    <property type="component" value="Unassembled WGS sequence"/>
</dbReference>
<gene>
    <name evidence="2" type="ORF">C8J55DRAFT_527664</name>
</gene>
<dbReference type="InterPro" id="IPR036047">
    <property type="entry name" value="F-box-like_dom_sf"/>
</dbReference>
<feature type="domain" description="F-box" evidence="1">
    <location>
        <begin position="245"/>
        <end position="297"/>
    </location>
</feature>
<organism evidence="2 3">
    <name type="scientific">Lentinula lateritia</name>
    <dbReference type="NCBI Taxonomy" id="40482"/>
    <lineage>
        <taxon>Eukaryota</taxon>
        <taxon>Fungi</taxon>
        <taxon>Dikarya</taxon>
        <taxon>Basidiomycota</taxon>
        <taxon>Agaricomycotina</taxon>
        <taxon>Agaricomycetes</taxon>
        <taxon>Agaricomycetidae</taxon>
        <taxon>Agaricales</taxon>
        <taxon>Marasmiineae</taxon>
        <taxon>Omphalotaceae</taxon>
        <taxon>Lentinula</taxon>
    </lineage>
</organism>
<dbReference type="PROSITE" id="PS50181">
    <property type="entry name" value="FBOX"/>
    <property type="match status" value="1"/>
</dbReference>
<dbReference type="AlphaFoldDB" id="A0A9W9DEB6"/>
<sequence length="422" mass="48091">MDQNHWWPDGFGDGGFFDTAIAIGYFGQFGDCNAIYWDEGRPRAAGGRGVELRRVRSSNGYGGFSILLPLNEASGTASPWYNNIVRESTSCTSRDRKPNFFVLEGPYRYLEAWIDRGSLPVRSLAFPQDSNDMGFASELYEIINSRLQGRVEYDWHEPRVAGYLPGIEYDGIEASESGYQDTFYGTRKGSHWTGLAISRGLQGKELVPYLIKDFKAWICMRPDLWPSPPTTFTSPFVILKGAWALTNLHNLPQDVLLQIFALLQLSDIMNLSSTSKGMRLLLTNPGMLSAILRWEVLNPHGQLRWILPVAAFPKEVEQAEKIAQEWLTSSYTLHYNQNSTTSTSLMSAFQNQTFPYYAFIPTYLTVNTSNESFSMSSRRRLWKQVQQFQNLWLEYRTNGWDTDIFSAFNPKTLEQLQIAGME</sequence>